<name>A0A6A0AIZ4_HAELA</name>
<keyword evidence="2" id="KW-1185">Reference proteome</keyword>
<dbReference type="AlphaFoldDB" id="A0A6A0AIZ4"/>
<accession>A0A6A0AIZ4</accession>
<dbReference type="Proteomes" id="UP000485058">
    <property type="component" value="Unassembled WGS sequence"/>
</dbReference>
<feature type="non-terminal residue" evidence="1">
    <location>
        <position position="1"/>
    </location>
</feature>
<evidence type="ECO:0000313" key="2">
    <source>
        <dbReference type="Proteomes" id="UP000485058"/>
    </source>
</evidence>
<organism evidence="1 2">
    <name type="scientific">Haematococcus lacustris</name>
    <name type="common">Green alga</name>
    <name type="synonym">Haematococcus pluvialis</name>
    <dbReference type="NCBI Taxonomy" id="44745"/>
    <lineage>
        <taxon>Eukaryota</taxon>
        <taxon>Viridiplantae</taxon>
        <taxon>Chlorophyta</taxon>
        <taxon>core chlorophytes</taxon>
        <taxon>Chlorophyceae</taxon>
        <taxon>CS clade</taxon>
        <taxon>Chlamydomonadales</taxon>
        <taxon>Haematococcaceae</taxon>
        <taxon>Haematococcus</taxon>
    </lineage>
</organism>
<proteinExistence type="predicted"/>
<comment type="caution">
    <text evidence="1">The sequence shown here is derived from an EMBL/GenBank/DDBJ whole genome shotgun (WGS) entry which is preliminary data.</text>
</comment>
<reference evidence="1 2" key="1">
    <citation type="submission" date="2020-02" db="EMBL/GenBank/DDBJ databases">
        <title>Draft genome sequence of Haematococcus lacustris strain NIES-144.</title>
        <authorList>
            <person name="Morimoto D."/>
            <person name="Nakagawa S."/>
            <person name="Yoshida T."/>
            <person name="Sawayama S."/>
        </authorList>
    </citation>
    <scope>NUCLEOTIDE SEQUENCE [LARGE SCALE GENOMIC DNA]</scope>
    <source>
        <strain evidence="1 2">NIES-144</strain>
    </source>
</reference>
<gene>
    <name evidence="1" type="ORF">HaLaN_31429</name>
</gene>
<feature type="non-terminal residue" evidence="1">
    <location>
        <position position="94"/>
    </location>
</feature>
<dbReference type="EMBL" id="BLLF01006426">
    <property type="protein sequence ID" value="GFH32241.1"/>
    <property type="molecule type" value="Genomic_DNA"/>
</dbReference>
<sequence length="94" mass="10004">MAVGTTSYIHILSNISLQAVAYEPWAGALATPRWCSDRGQLVNVTNMVVIAGVPSPGNPRPELDWAAWCGVMNAYAPTAQVILQNLTLVNLPVG</sequence>
<protein>
    <submittedName>
        <fullName evidence="1">Uncharacterized protein</fullName>
    </submittedName>
</protein>
<evidence type="ECO:0000313" key="1">
    <source>
        <dbReference type="EMBL" id="GFH32241.1"/>
    </source>
</evidence>